<evidence type="ECO:0000313" key="2">
    <source>
        <dbReference type="EMBL" id="GAI23215.1"/>
    </source>
</evidence>
<organism evidence="2">
    <name type="scientific">marine sediment metagenome</name>
    <dbReference type="NCBI Taxonomy" id="412755"/>
    <lineage>
        <taxon>unclassified sequences</taxon>
        <taxon>metagenomes</taxon>
        <taxon>ecological metagenomes</taxon>
    </lineage>
</organism>
<gene>
    <name evidence="2" type="ORF">S06H3_29701</name>
</gene>
<comment type="caution">
    <text evidence="2">The sequence shown here is derived from an EMBL/GenBank/DDBJ whole genome shotgun (WGS) entry which is preliminary data.</text>
</comment>
<evidence type="ECO:0000256" key="1">
    <source>
        <dbReference type="SAM" id="Phobius"/>
    </source>
</evidence>
<accession>X1N8M1</accession>
<protein>
    <submittedName>
        <fullName evidence="2">Uncharacterized protein</fullName>
    </submittedName>
</protein>
<dbReference type="AlphaFoldDB" id="X1N8M1"/>
<reference evidence="2" key="1">
    <citation type="journal article" date="2014" name="Front. Microbiol.">
        <title>High frequency of phylogenetically diverse reductive dehalogenase-homologous genes in deep subseafloor sedimentary metagenomes.</title>
        <authorList>
            <person name="Kawai M."/>
            <person name="Futagami T."/>
            <person name="Toyoda A."/>
            <person name="Takaki Y."/>
            <person name="Nishi S."/>
            <person name="Hori S."/>
            <person name="Arai W."/>
            <person name="Tsubouchi T."/>
            <person name="Morono Y."/>
            <person name="Uchiyama I."/>
            <person name="Ito T."/>
            <person name="Fujiyama A."/>
            <person name="Inagaki F."/>
            <person name="Takami H."/>
        </authorList>
    </citation>
    <scope>NUCLEOTIDE SEQUENCE</scope>
    <source>
        <strain evidence="2">Expedition CK06-06</strain>
    </source>
</reference>
<keyword evidence="1" id="KW-0812">Transmembrane</keyword>
<feature type="transmembrane region" description="Helical" evidence="1">
    <location>
        <begin position="12"/>
        <end position="33"/>
    </location>
</feature>
<dbReference type="EMBL" id="BARV01017428">
    <property type="protein sequence ID" value="GAI23215.1"/>
    <property type="molecule type" value="Genomic_DNA"/>
</dbReference>
<keyword evidence="1" id="KW-1133">Transmembrane helix</keyword>
<proteinExistence type="predicted"/>
<sequence length="41" mass="4652">MDNPYVIEKINILNQIKGWIFTLIGVATIVIVVKKPLATRQ</sequence>
<keyword evidence="1" id="KW-0472">Membrane</keyword>
<name>X1N8M1_9ZZZZ</name>